<evidence type="ECO:0000313" key="10">
    <source>
        <dbReference type="EMBL" id="TFZ06812.1"/>
    </source>
</evidence>
<dbReference type="GO" id="GO:0016020">
    <property type="term" value="C:membrane"/>
    <property type="evidence" value="ECO:0007669"/>
    <property type="project" value="UniProtKB-SubCell"/>
</dbReference>
<dbReference type="SUPFAM" id="SSF55073">
    <property type="entry name" value="Nucleotide cyclase"/>
    <property type="match status" value="1"/>
</dbReference>
<comment type="subcellular location">
    <subcellularLocation>
        <location evidence="1">Membrane</location>
    </subcellularLocation>
</comment>
<dbReference type="Gene3D" id="3.30.70.1230">
    <property type="entry name" value="Nucleotide cyclase"/>
    <property type="match status" value="1"/>
</dbReference>
<evidence type="ECO:0000256" key="4">
    <source>
        <dbReference type="ARBA" id="ARBA00022989"/>
    </source>
</evidence>
<comment type="similarity">
    <text evidence="7">Belongs to the adenylyl cyclase class-4/guanylyl cyclase family.</text>
</comment>
<evidence type="ECO:0000256" key="1">
    <source>
        <dbReference type="ARBA" id="ARBA00004370"/>
    </source>
</evidence>
<dbReference type="PROSITE" id="PS00452">
    <property type="entry name" value="GUANYLATE_CYCLASE_1"/>
    <property type="match status" value="1"/>
</dbReference>
<comment type="caution">
    <text evidence="10">The sequence shown here is derived from an EMBL/GenBank/DDBJ whole genome shotgun (WGS) entry which is preliminary data.</text>
</comment>
<keyword evidence="5 8" id="KW-0472">Membrane</keyword>
<evidence type="ECO:0000256" key="2">
    <source>
        <dbReference type="ARBA" id="ARBA00022692"/>
    </source>
</evidence>
<accession>A0A4Z0C7E3</accession>
<evidence type="ECO:0000256" key="6">
    <source>
        <dbReference type="ARBA" id="ARBA00023239"/>
    </source>
</evidence>
<dbReference type="Pfam" id="PF00211">
    <property type="entry name" value="Guanylate_cyc"/>
    <property type="match status" value="1"/>
</dbReference>
<feature type="domain" description="Guanylate cyclase" evidence="9">
    <location>
        <begin position="231"/>
        <end position="352"/>
    </location>
</feature>
<dbReference type="InterPro" id="IPR029787">
    <property type="entry name" value="Nucleotide_cyclase"/>
</dbReference>
<dbReference type="PANTHER" id="PTHR11920:SF335">
    <property type="entry name" value="GUANYLATE CYCLASE"/>
    <property type="match status" value="1"/>
</dbReference>
<feature type="transmembrane region" description="Helical" evidence="8">
    <location>
        <begin position="158"/>
        <end position="175"/>
    </location>
</feature>
<evidence type="ECO:0000313" key="11">
    <source>
        <dbReference type="Proteomes" id="UP000298180"/>
    </source>
</evidence>
<keyword evidence="6 7" id="KW-0456">Lyase</keyword>
<sequence>MIDSEFRQWLTARSWGLMVRYCRVVGWLLPIGVLAKDIPLWLSSDPSQLRRIPGLLVWQGAIAAVVYGVVAADRFLPRVRGREIALYVACGLFMAMITWAGVTGVRTQGTGLLLYAACSTFMAAVIATPLPVRAPMYVLSLAALSAAAWERLDGLKAFIGFMVNPFCVVMLCLGLDRFTYARDSALYGQTRRAEAERARADEVLHNALPPAIAEELKQHRKVRARKFDNLGVLFADIAGFTEFSSRLPPDALVLVLDEIFSAFDALSARHGVEKIKTIGDAYMAVSSGSVGSLCRLALDMREALEQYNREKGTEMAMRIGIHAGPAVAGVLGVQRFLYDVWGDTVNVASRLESTGHAGGIQVSEAVVRQAGDAFAFHARGLVELRGRGRLLTYWLVGVEQARAVA</sequence>
<feature type="transmembrane region" description="Helical" evidence="8">
    <location>
        <begin position="84"/>
        <end position="102"/>
    </location>
</feature>
<dbReference type="InterPro" id="IPR018297">
    <property type="entry name" value="A/G_cyclase_CS"/>
</dbReference>
<evidence type="ECO:0000256" key="8">
    <source>
        <dbReference type="SAM" id="Phobius"/>
    </source>
</evidence>
<dbReference type="EMBL" id="SMLM01000001">
    <property type="protein sequence ID" value="TFZ06812.1"/>
    <property type="molecule type" value="Genomic_DNA"/>
</dbReference>
<feature type="transmembrane region" description="Helical" evidence="8">
    <location>
        <begin position="54"/>
        <end position="72"/>
    </location>
</feature>
<dbReference type="GO" id="GO:0035556">
    <property type="term" value="P:intracellular signal transduction"/>
    <property type="evidence" value="ECO:0007669"/>
    <property type="project" value="InterPro"/>
</dbReference>
<dbReference type="RefSeq" id="WP_135262899.1">
    <property type="nucleotide sequence ID" value="NZ_SMLM01000001.1"/>
</dbReference>
<keyword evidence="2 8" id="KW-0812">Transmembrane</keyword>
<name>A0A4Z0C7E3_9BURK</name>
<dbReference type="AlphaFoldDB" id="A0A4Z0C7E3"/>
<keyword evidence="3" id="KW-0547">Nucleotide-binding</keyword>
<proteinExistence type="inferred from homology"/>
<feature type="transmembrane region" description="Helical" evidence="8">
    <location>
        <begin position="21"/>
        <end position="42"/>
    </location>
</feature>
<gene>
    <name evidence="10" type="ORF">EZ313_09370</name>
</gene>
<dbReference type="PROSITE" id="PS50125">
    <property type="entry name" value="GUANYLATE_CYCLASE_2"/>
    <property type="match status" value="1"/>
</dbReference>
<reference evidence="10 11" key="1">
    <citation type="submission" date="2019-03" db="EMBL/GenBank/DDBJ databases">
        <title>Ramlibacter henchirensis DSM 14656, whole genome shotgun sequence.</title>
        <authorList>
            <person name="Zhang X."/>
            <person name="Feng G."/>
            <person name="Zhu H."/>
        </authorList>
    </citation>
    <scope>NUCLEOTIDE SEQUENCE [LARGE SCALE GENOMIC DNA]</scope>
    <source>
        <strain evidence="10 11">DSM 14656</strain>
    </source>
</reference>
<dbReference type="SMART" id="SM00044">
    <property type="entry name" value="CYCc"/>
    <property type="match status" value="1"/>
</dbReference>
<evidence type="ECO:0000256" key="3">
    <source>
        <dbReference type="ARBA" id="ARBA00022741"/>
    </source>
</evidence>
<evidence type="ECO:0000256" key="7">
    <source>
        <dbReference type="RuleBase" id="RU000405"/>
    </source>
</evidence>
<protein>
    <submittedName>
        <fullName evidence="10">Adenylate/guanylate cyclase domain-containing protein</fullName>
    </submittedName>
</protein>
<dbReference type="GO" id="GO:0000166">
    <property type="term" value="F:nucleotide binding"/>
    <property type="evidence" value="ECO:0007669"/>
    <property type="project" value="UniProtKB-KW"/>
</dbReference>
<dbReference type="GO" id="GO:0009190">
    <property type="term" value="P:cyclic nucleotide biosynthetic process"/>
    <property type="evidence" value="ECO:0007669"/>
    <property type="project" value="InterPro"/>
</dbReference>
<evidence type="ECO:0000259" key="9">
    <source>
        <dbReference type="PROSITE" id="PS50125"/>
    </source>
</evidence>
<dbReference type="OrthoDB" id="9802500at2"/>
<dbReference type="CDD" id="cd07302">
    <property type="entry name" value="CHD"/>
    <property type="match status" value="1"/>
</dbReference>
<organism evidence="10 11">
    <name type="scientific">Ramlibacter henchirensis</name>
    <dbReference type="NCBI Taxonomy" id="204072"/>
    <lineage>
        <taxon>Bacteria</taxon>
        <taxon>Pseudomonadati</taxon>
        <taxon>Pseudomonadota</taxon>
        <taxon>Betaproteobacteria</taxon>
        <taxon>Burkholderiales</taxon>
        <taxon>Comamonadaceae</taxon>
        <taxon>Ramlibacter</taxon>
    </lineage>
</organism>
<dbReference type="GO" id="GO:0004016">
    <property type="term" value="F:adenylate cyclase activity"/>
    <property type="evidence" value="ECO:0007669"/>
    <property type="project" value="UniProtKB-ARBA"/>
</dbReference>
<dbReference type="InterPro" id="IPR050401">
    <property type="entry name" value="Cyclic_nucleotide_synthase"/>
</dbReference>
<keyword evidence="11" id="KW-1185">Reference proteome</keyword>
<dbReference type="PANTHER" id="PTHR11920">
    <property type="entry name" value="GUANYLYL CYCLASE"/>
    <property type="match status" value="1"/>
</dbReference>
<dbReference type="InterPro" id="IPR001054">
    <property type="entry name" value="A/G_cyclase"/>
</dbReference>
<evidence type="ECO:0000256" key="5">
    <source>
        <dbReference type="ARBA" id="ARBA00023136"/>
    </source>
</evidence>
<dbReference type="Proteomes" id="UP000298180">
    <property type="component" value="Unassembled WGS sequence"/>
</dbReference>
<keyword evidence="4 8" id="KW-1133">Transmembrane helix</keyword>